<dbReference type="OrthoDB" id="3160134at2759"/>
<evidence type="ECO:0000313" key="3">
    <source>
        <dbReference type="Proteomes" id="UP000030669"/>
    </source>
</evidence>
<dbReference type="OMA" id="ACAVNTM"/>
<dbReference type="AlphaFoldDB" id="S7Q2W4"/>
<feature type="compositionally biased region" description="Polar residues" evidence="1">
    <location>
        <begin position="1"/>
        <end position="19"/>
    </location>
</feature>
<dbReference type="Pfam" id="PF20414">
    <property type="entry name" value="DUF6698"/>
    <property type="match status" value="1"/>
</dbReference>
<dbReference type="EMBL" id="KB469305">
    <property type="protein sequence ID" value="EPQ53858.1"/>
    <property type="molecule type" value="Genomic_DNA"/>
</dbReference>
<gene>
    <name evidence="2" type="ORF">GLOTRDRAFT_131188</name>
</gene>
<dbReference type="Proteomes" id="UP000030669">
    <property type="component" value="Unassembled WGS sequence"/>
</dbReference>
<keyword evidence="3" id="KW-1185">Reference proteome</keyword>
<evidence type="ECO:0000313" key="2">
    <source>
        <dbReference type="EMBL" id="EPQ53858.1"/>
    </source>
</evidence>
<dbReference type="GeneID" id="19302260"/>
<dbReference type="HOGENOM" id="CLU_035918_3_1_1"/>
<sequence>MPSPATSNLTRTQTPTVTLPPSGPTHQERAQNAPSSPVIVPGRVFGAADNDDDIFDCGPSRVTRQQRHHALYAELLELAPWIRDELRRRGPGGSVPIARALEDGRKAARADDISGVKRCIQDWHDFVPALPLKKNMRGFRHEECGRLLCPTIYDWTDPVVKEGLAKKDRKYDTGSRNWPVLLWRDEAVDETDLHIGFMKNELMVKAALHVFRGPSAATSEDTLSCGKRKGIAAIHGVTKISSGAIVYCAMLVHFALSSQNIFGAGNTTGGFAYRAFYQELVQYIDTQMPRDSYAELLAWWNSRLFPEAFDEDDDVENTSQGGISMAARMLAQRQVHVGLRVVEMGQQRKQGRHAVSNALDLVR</sequence>
<dbReference type="RefSeq" id="XP_007868130.1">
    <property type="nucleotide sequence ID" value="XM_007869939.1"/>
</dbReference>
<protein>
    <submittedName>
        <fullName evidence="2">Uncharacterized protein</fullName>
    </submittedName>
</protein>
<reference evidence="2 3" key="1">
    <citation type="journal article" date="2012" name="Science">
        <title>The Paleozoic origin of enzymatic lignin decomposition reconstructed from 31 fungal genomes.</title>
        <authorList>
            <person name="Floudas D."/>
            <person name="Binder M."/>
            <person name="Riley R."/>
            <person name="Barry K."/>
            <person name="Blanchette R.A."/>
            <person name="Henrissat B."/>
            <person name="Martinez A.T."/>
            <person name="Otillar R."/>
            <person name="Spatafora J.W."/>
            <person name="Yadav J.S."/>
            <person name="Aerts A."/>
            <person name="Benoit I."/>
            <person name="Boyd A."/>
            <person name="Carlson A."/>
            <person name="Copeland A."/>
            <person name="Coutinho P.M."/>
            <person name="de Vries R.P."/>
            <person name="Ferreira P."/>
            <person name="Findley K."/>
            <person name="Foster B."/>
            <person name="Gaskell J."/>
            <person name="Glotzer D."/>
            <person name="Gorecki P."/>
            <person name="Heitman J."/>
            <person name="Hesse C."/>
            <person name="Hori C."/>
            <person name="Igarashi K."/>
            <person name="Jurgens J.A."/>
            <person name="Kallen N."/>
            <person name="Kersten P."/>
            <person name="Kohler A."/>
            <person name="Kuees U."/>
            <person name="Kumar T.K.A."/>
            <person name="Kuo A."/>
            <person name="LaButti K."/>
            <person name="Larrondo L.F."/>
            <person name="Lindquist E."/>
            <person name="Ling A."/>
            <person name="Lombard V."/>
            <person name="Lucas S."/>
            <person name="Lundell T."/>
            <person name="Martin R."/>
            <person name="McLaughlin D.J."/>
            <person name="Morgenstern I."/>
            <person name="Morin E."/>
            <person name="Murat C."/>
            <person name="Nagy L.G."/>
            <person name="Nolan M."/>
            <person name="Ohm R.A."/>
            <person name="Patyshakuliyeva A."/>
            <person name="Rokas A."/>
            <person name="Ruiz-Duenas F.J."/>
            <person name="Sabat G."/>
            <person name="Salamov A."/>
            <person name="Samejima M."/>
            <person name="Schmutz J."/>
            <person name="Slot J.C."/>
            <person name="St John F."/>
            <person name="Stenlid J."/>
            <person name="Sun H."/>
            <person name="Sun S."/>
            <person name="Syed K."/>
            <person name="Tsang A."/>
            <person name="Wiebenga A."/>
            <person name="Young D."/>
            <person name="Pisabarro A."/>
            <person name="Eastwood D.C."/>
            <person name="Martin F."/>
            <person name="Cullen D."/>
            <person name="Grigoriev I.V."/>
            <person name="Hibbett D.S."/>
        </authorList>
    </citation>
    <scope>NUCLEOTIDE SEQUENCE [LARGE SCALE GENOMIC DNA]</scope>
    <source>
        <strain evidence="2 3">ATCC 11539</strain>
    </source>
</reference>
<proteinExistence type="predicted"/>
<name>S7Q2W4_GLOTA</name>
<organism evidence="2 3">
    <name type="scientific">Gloeophyllum trabeum (strain ATCC 11539 / FP-39264 / Madison 617)</name>
    <name type="common">Brown rot fungus</name>
    <dbReference type="NCBI Taxonomy" id="670483"/>
    <lineage>
        <taxon>Eukaryota</taxon>
        <taxon>Fungi</taxon>
        <taxon>Dikarya</taxon>
        <taxon>Basidiomycota</taxon>
        <taxon>Agaricomycotina</taxon>
        <taxon>Agaricomycetes</taxon>
        <taxon>Gloeophyllales</taxon>
        <taxon>Gloeophyllaceae</taxon>
        <taxon>Gloeophyllum</taxon>
    </lineage>
</organism>
<accession>S7Q2W4</accession>
<evidence type="ECO:0000256" key="1">
    <source>
        <dbReference type="SAM" id="MobiDB-lite"/>
    </source>
</evidence>
<dbReference type="eggNOG" id="ENOG502SQYC">
    <property type="taxonomic scope" value="Eukaryota"/>
</dbReference>
<dbReference type="InterPro" id="IPR046521">
    <property type="entry name" value="DUF6698"/>
</dbReference>
<dbReference type="KEGG" id="gtr:GLOTRDRAFT_131188"/>
<feature type="region of interest" description="Disordered" evidence="1">
    <location>
        <begin position="1"/>
        <end position="36"/>
    </location>
</feature>